<dbReference type="OrthoDB" id="9761875at2"/>
<dbReference type="Proteomes" id="UP000306888">
    <property type="component" value="Unassembled WGS sequence"/>
</dbReference>
<dbReference type="Gene3D" id="3.20.20.80">
    <property type="entry name" value="Glycosidases"/>
    <property type="match status" value="1"/>
</dbReference>
<evidence type="ECO:0000313" key="4">
    <source>
        <dbReference type="Proteomes" id="UP000306888"/>
    </source>
</evidence>
<dbReference type="SUPFAM" id="SSF51445">
    <property type="entry name" value="(Trans)glycosidases"/>
    <property type="match status" value="1"/>
</dbReference>
<sequence length="946" mass="110650">MKELEYSNLEIRASTNEIYLEQYIELIAVRKKEFDILELVDVVWDINYKGKEISLEGNILKVSNKIKDIKTLKVLCAELKTGARKEREFPVINKEVKNPLIHFIKSDNKYFGDNYLWDFWVFSQNKLSYSLELKNKGDISYYSEVKEENVIARLRNFYNGIENNWVEQTPTFIVPNKAKSYYIIYGEDKLIDNLSEVIPHINPRIEKAIMDSNNEIRAYLSKEPLDDIKFSLYKNNKEIKNINCLINKKDKEVRFYNLDFELSSYDLLEVRADKYYSRAKVLLRNILNKYNISELKLGISLLEEVINLRIWAPTAFKVELCLYHNWYDKEAFMIVNMNREEEYGSYSIYISKSDSYKKYYLYRLYFKDLNLKGEEFIKVTYAVDPYATAVSINGDKGYLIDINSCETKPYGWDNYKRPKLESLEDIIIYEMHLRDFTISMESGVTDEVKGKYLGLVEEGTFYKENNISVKTGIDHIKELGVTHLHILPIFDFASVDEESRNDESNRNWGYDPRNYNVPEGSYSTNPYNPTNRIIELRYMIKSLHKNNIRIIMDVVYNHMHDTKNLDNIVPGYYFRSDNKGKLTNGSGCGNELASERPIVRKLILDSIKFWTENYNMDGFRFDLMGLIDIDTIKKVVRYTNSLNENIIIYGEPWAGGYTYLSNGIKRGDQRNEGFSIFNDNFRDNIRGNNYPSIGFVTGSAHNPKIAWSIIEGMKGSIYTFTNKSTESINYIDSHDNFTLWDQIEKSLNVNIEDYQYRNIEENNIFNNLNVRRNILALAIILFSKGIPFIHGGAEILRTKKGDSNSYKSSDEINEIKWQDKIRFKEVFNYIKGLISIRKGISEIRRANTKELNNVEISFLNSDERVGVLKYKISKIKINNRNVNNFYIIFNATSIDNYDINNYIEPPIEGSFYIIGNHKVAGLEVLETVRGNSLPRLKSYSILIFYC</sequence>
<dbReference type="GO" id="GO:0005975">
    <property type="term" value="P:carbohydrate metabolic process"/>
    <property type="evidence" value="ECO:0007669"/>
    <property type="project" value="InterPro"/>
</dbReference>
<evidence type="ECO:0000313" key="3">
    <source>
        <dbReference type="EMBL" id="TGY44010.1"/>
    </source>
</evidence>
<dbReference type="Gene3D" id="2.60.40.10">
    <property type="entry name" value="Immunoglobulins"/>
    <property type="match status" value="1"/>
</dbReference>
<dbReference type="AlphaFoldDB" id="A0A4V3RLK7"/>
<name>A0A4V3RLK7_9CLOT</name>
<reference evidence="3 4" key="1">
    <citation type="submission" date="2019-04" db="EMBL/GenBank/DDBJ databases">
        <title>Microbes associate with the intestines of laboratory mice.</title>
        <authorList>
            <person name="Navarre W."/>
            <person name="Wong E."/>
            <person name="Huang K."/>
            <person name="Tropini C."/>
            <person name="Ng K."/>
            <person name="Yu B."/>
        </authorList>
    </citation>
    <scope>NUCLEOTIDE SEQUENCE [LARGE SCALE GENOMIC DNA]</scope>
    <source>
        <strain evidence="3 4">NM50_B9-20</strain>
    </source>
</reference>
<keyword evidence="4" id="KW-1185">Reference proteome</keyword>
<dbReference type="EMBL" id="SRYR01000001">
    <property type="protein sequence ID" value="TGY44010.1"/>
    <property type="molecule type" value="Genomic_DNA"/>
</dbReference>
<dbReference type="SMART" id="SM00642">
    <property type="entry name" value="Aamy"/>
    <property type="match status" value="1"/>
</dbReference>
<dbReference type="InterPro" id="IPR014756">
    <property type="entry name" value="Ig_E-set"/>
</dbReference>
<dbReference type="CDD" id="cd11341">
    <property type="entry name" value="AmyAc_Pullulanase_LD-like"/>
    <property type="match status" value="1"/>
</dbReference>
<dbReference type="Pfam" id="PF02922">
    <property type="entry name" value="CBM_48"/>
    <property type="match status" value="1"/>
</dbReference>
<dbReference type="InterPro" id="IPR004193">
    <property type="entry name" value="Glyco_hydro_13_N"/>
</dbReference>
<dbReference type="InterPro" id="IPR006047">
    <property type="entry name" value="GH13_cat_dom"/>
</dbReference>
<dbReference type="GO" id="GO:0051060">
    <property type="term" value="F:pullulanase activity"/>
    <property type="evidence" value="ECO:0007669"/>
    <property type="project" value="UniProtKB-EC"/>
</dbReference>
<proteinExistence type="inferred from homology"/>
<comment type="caution">
    <text evidence="3">The sequence shown here is derived from an EMBL/GenBank/DDBJ whole genome shotgun (WGS) entry which is preliminary data.</text>
</comment>
<keyword evidence="3" id="KW-0378">Hydrolase</keyword>
<dbReference type="InterPro" id="IPR017853">
    <property type="entry name" value="GH"/>
</dbReference>
<comment type="similarity">
    <text evidence="1">Belongs to the glycosyl hydrolase 13 family.</text>
</comment>
<dbReference type="InterPro" id="IPR011840">
    <property type="entry name" value="PulA_typeI"/>
</dbReference>
<dbReference type="RefSeq" id="WP_136004934.1">
    <property type="nucleotide sequence ID" value="NZ_SRYR01000001.1"/>
</dbReference>
<dbReference type="Gene3D" id="2.60.40.1180">
    <property type="entry name" value="Golgi alpha-mannosidase II"/>
    <property type="match status" value="1"/>
</dbReference>
<evidence type="ECO:0000256" key="1">
    <source>
        <dbReference type="ARBA" id="ARBA00008061"/>
    </source>
</evidence>
<keyword evidence="3" id="KW-0326">Glycosidase</keyword>
<organism evidence="3 4">
    <name type="scientific">Clostridium sartagoforme</name>
    <dbReference type="NCBI Taxonomy" id="84031"/>
    <lineage>
        <taxon>Bacteria</taxon>
        <taxon>Bacillati</taxon>
        <taxon>Bacillota</taxon>
        <taxon>Clostridia</taxon>
        <taxon>Eubacteriales</taxon>
        <taxon>Clostridiaceae</taxon>
        <taxon>Clostridium</taxon>
    </lineage>
</organism>
<dbReference type="PANTHER" id="PTHR43002">
    <property type="entry name" value="GLYCOGEN DEBRANCHING ENZYME"/>
    <property type="match status" value="1"/>
</dbReference>
<accession>A0A4V3RLK7</accession>
<protein>
    <submittedName>
        <fullName evidence="3">Type I pullulanase</fullName>
        <ecNumber evidence="3">3.2.1.41</ecNumber>
    </submittedName>
</protein>
<dbReference type="SUPFAM" id="SSF81296">
    <property type="entry name" value="E set domains"/>
    <property type="match status" value="1"/>
</dbReference>
<dbReference type="CDD" id="cd02860">
    <property type="entry name" value="E_set_Pullulanase"/>
    <property type="match status" value="1"/>
</dbReference>
<evidence type="ECO:0000259" key="2">
    <source>
        <dbReference type="SMART" id="SM00642"/>
    </source>
</evidence>
<feature type="domain" description="Glycosyl hydrolase family 13 catalytic" evidence="2">
    <location>
        <begin position="461"/>
        <end position="837"/>
    </location>
</feature>
<dbReference type="InterPro" id="IPR013780">
    <property type="entry name" value="Glyco_hydro_b"/>
</dbReference>
<dbReference type="NCBIfam" id="TIGR02104">
    <property type="entry name" value="pulA_typeI"/>
    <property type="match status" value="1"/>
</dbReference>
<dbReference type="Pfam" id="PF00128">
    <property type="entry name" value="Alpha-amylase"/>
    <property type="match status" value="1"/>
</dbReference>
<dbReference type="InterPro" id="IPR013783">
    <property type="entry name" value="Ig-like_fold"/>
</dbReference>
<dbReference type="EC" id="3.2.1.41" evidence="3"/>
<gene>
    <name evidence="3" type="primary">pulA</name>
    <name evidence="3" type="ORF">E5347_04105</name>
</gene>